<dbReference type="InterPro" id="IPR040349">
    <property type="entry name" value="Csm1/Pcs1"/>
</dbReference>
<gene>
    <name evidence="4" type="ORF">SEPCBS57363_003511</name>
</gene>
<sequence>MARTKAPSKLLGLVESDSEDDLGAPRGRATTTTNVPSAKSRPLVASAVSAPTTTAASKVGKPAQKKTVTSAATRRAAEQKGAAVAAALEAEYLTTKPNPRSKRALADKTNEMPAKPAKETAAAKPKGRPGRKAAAPEAFAVQEVEELEPEESSGVPKKRARGRAKAVDRTTNENEDPRDSRSAFVEVTAMDVDRYNGEAEEEEAAHQETDVIDTMEEEPDESKSSNAAYSHQSPPVAISAAYARGCASTSSSIDDPSVRRRLSELASKYDALESQYRELKEIGVKEAERNFDRLKKQGEDRAKISNDLITSLRAELATLREQARDGAKAKRELEASDARASDLQAQVGELQQALAEAKATSKTLSTKLAVARTAAEIPALPAGIAVPGSAIKSSAPTTASARAAVEAMQANSQIAQLKEDLYGDLTGLLVRSALRQGGREMYDCIQTGRNGSLHFKLCIGEEDAADSNDSESAQFVYTPQLDPRRDAALMEMLPDYLAEEISFSRLQAPKFYKRVTQALAEEL</sequence>
<dbReference type="InterPro" id="IPR020981">
    <property type="entry name" value="Csm1/Pcs1_C"/>
</dbReference>
<feature type="compositionally biased region" description="Basic and acidic residues" evidence="2">
    <location>
        <begin position="165"/>
        <end position="181"/>
    </location>
</feature>
<dbReference type="InterPro" id="IPR038608">
    <property type="entry name" value="Csm1/Pcs1_C_sf"/>
</dbReference>
<evidence type="ECO:0000256" key="1">
    <source>
        <dbReference type="SAM" id="Coils"/>
    </source>
</evidence>
<organism evidence="4 5">
    <name type="scientific">Sporothrix epigloea</name>
    <dbReference type="NCBI Taxonomy" id="1892477"/>
    <lineage>
        <taxon>Eukaryota</taxon>
        <taxon>Fungi</taxon>
        <taxon>Dikarya</taxon>
        <taxon>Ascomycota</taxon>
        <taxon>Pezizomycotina</taxon>
        <taxon>Sordariomycetes</taxon>
        <taxon>Sordariomycetidae</taxon>
        <taxon>Ophiostomatales</taxon>
        <taxon>Ophiostomataceae</taxon>
        <taxon>Sporothrix</taxon>
    </lineage>
</organism>
<feature type="region of interest" description="Disordered" evidence="2">
    <location>
        <begin position="1"/>
        <end position="232"/>
    </location>
</feature>
<dbReference type="Pfam" id="PF12539">
    <property type="entry name" value="Csm1"/>
    <property type="match status" value="1"/>
</dbReference>
<feature type="compositionally biased region" description="Acidic residues" evidence="2">
    <location>
        <begin position="210"/>
        <end position="220"/>
    </location>
</feature>
<feature type="coiled-coil region" evidence="1">
    <location>
        <begin position="262"/>
        <end position="297"/>
    </location>
</feature>
<comment type="caution">
    <text evidence="4">The sequence shown here is derived from an EMBL/GenBank/DDBJ whole genome shotgun (WGS) entry which is preliminary data.</text>
</comment>
<feature type="coiled-coil region" evidence="1">
    <location>
        <begin position="333"/>
        <end position="360"/>
    </location>
</feature>
<feature type="compositionally biased region" description="Low complexity" evidence="2">
    <location>
        <begin position="79"/>
        <end position="91"/>
    </location>
</feature>
<feature type="domain" description="Monopolin complex subunit Csm1/Pcs1 C-terminal" evidence="3">
    <location>
        <begin position="416"/>
        <end position="505"/>
    </location>
</feature>
<protein>
    <recommendedName>
        <fullName evidence="3">Monopolin complex subunit Csm1/Pcs1 C-terminal domain-containing protein</fullName>
    </recommendedName>
</protein>
<dbReference type="CDD" id="cd23787">
    <property type="entry name" value="RWD_CSM1"/>
    <property type="match status" value="1"/>
</dbReference>
<feature type="compositionally biased region" description="Low complexity" evidence="2">
    <location>
        <begin position="44"/>
        <end position="59"/>
    </location>
</feature>
<dbReference type="PANTHER" id="PTHR28006:SF1">
    <property type="entry name" value="MONOPOLIN COMPLEX SUBUNIT CSM1"/>
    <property type="match status" value="1"/>
</dbReference>
<dbReference type="Proteomes" id="UP001642501">
    <property type="component" value="Unassembled WGS sequence"/>
</dbReference>
<dbReference type="EMBL" id="CAWUOM010000056">
    <property type="protein sequence ID" value="CAK7269258.1"/>
    <property type="molecule type" value="Genomic_DNA"/>
</dbReference>
<keyword evidence="1" id="KW-0175">Coiled coil</keyword>
<reference evidence="4 5" key="1">
    <citation type="submission" date="2024-01" db="EMBL/GenBank/DDBJ databases">
        <authorList>
            <person name="Allen C."/>
            <person name="Tagirdzhanova G."/>
        </authorList>
    </citation>
    <scope>NUCLEOTIDE SEQUENCE [LARGE SCALE GENOMIC DNA]</scope>
    <source>
        <strain evidence="4 5">CBS 573.63</strain>
    </source>
</reference>
<accession>A0ABP0DLU9</accession>
<evidence type="ECO:0000256" key="2">
    <source>
        <dbReference type="SAM" id="MobiDB-lite"/>
    </source>
</evidence>
<evidence type="ECO:0000313" key="5">
    <source>
        <dbReference type="Proteomes" id="UP001642501"/>
    </source>
</evidence>
<dbReference type="Gene3D" id="3.90.1150.80">
    <property type="match status" value="1"/>
</dbReference>
<evidence type="ECO:0000313" key="4">
    <source>
        <dbReference type="EMBL" id="CAK7269258.1"/>
    </source>
</evidence>
<keyword evidence="5" id="KW-1185">Reference proteome</keyword>
<feature type="compositionally biased region" description="Low complexity" evidence="2">
    <location>
        <begin position="113"/>
        <end position="124"/>
    </location>
</feature>
<proteinExistence type="predicted"/>
<dbReference type="PANTHER" id="PTHR28006">
    <property type="entry name" value="MONOPOLIN COMPLEX SUBUNIT CSM1"/>
    <property type="match status" value="1"/>
</dbReference>
<evidence type="ECO:0000259" key="3">
    <source>
        <dbReference type="Pfam" id="PF12539"/>
    </source>
</evidence>
<name>A0ABP0DLU9_9PEZI</name>